<keyword evidence="3" id="KW-1185">Reference proteome</keyword>
<dbReference type="AlphaFoldDB" id="A0ABD4TN07"/>
<dbReference type="CDD" id="cd00143">
    <property type="entry name" value="PP2Cc"/>
    <property type="match status" value="1"/>
</dbReference>
<sequence length="264" mass="28595">MKNPGWFEKIAGSLRSIAGKHTDLTPASPDIFGLTTTGKRPANEDSILIVSTDAYHLIAVADGLGGHAAGDYASNMAIRILEKEVTSAFHDKMEIPEIKAMLRDIYTKIHEAIEEESTGERKGMGTTLVSAIIRNKEAVIGNTGDSRAYLVHEKVVQLTKDHSVVQSLIDEEIITEEQAINHPLKNLLSSSLGGASFQVDLYHAKLVPGRMLLLCSDGFSGYMGVEEMVSAAIMPSAEEIVRRLVQSALENGSEDNVSVVAYRS</sequence>
<gene>
    <name evidence="2" type="ORF">FTO68_11370</name>
</gene>
<organism evidence="2 3">
    <name type="scientific">Methanocalculus taiwanensis</name>
    <dbReference type="NCBI Taxonomy" id="106207"/>
    <lineage>
        <taxon>Archaea</taxon>
        <taxon>Methanobacteriati</taxon>
        <taxon>Methanobacteriota</taxon>
        <taxon>Stenosarchaea group</taxon>
        <taxon>Methanomicrobia</taxon>
        <taxon>Methanomicrobiales</taxon>
        <taxon>Methanocalculaceae</taxon>
        <taxon>Methanocalculus</taxon>
    </lineage>
</organism>
<dbReference type="Gene3D" id="3.60.40.10">
    <property type="entry name" value="PPM-type phosphatase domain"/>
    <property type="match status" value="1"/>
</dbReference>
<protein>
    <submittedName>
        <fullName evidence="2">Serine/threonine-protein phosphatase</fullName>
    </submittedName>
</protein>
<evidence type="ECO:0000259" key="1">
    <source>
        <dbReference type="PROSITE" id="PS51746"/>
    </source>
</evidence>
<dbReference type="SMART" id="SM00332">
    <property type="entry name" value="PP2Cc"/>
    <property type="match status" value="1"/>
</dbReference>
<proteinExistence type="predicted"/>
<dbReference type="SMART" id="SM00331">
    <property type="entry name" value="PP2C_SIG"/>
    <property type="match status" value="1"/>
</dbReference>
<dbReference type="InterPro" id="IPR036457">
    <property type="entry name" value="PPM-type-like_dom_sf"/>
</dbReference>
<dbReference type="RefSeq" id="WP_255333546.1">
    <property type="nucleotide sequence ID" value="NZ_VOTZ01000042.1"/>
</dbReference>
<dbReference type="Proteomes" id="UP001524383">
    <property type="component" value="Unassembled WGS sequence"/>
</dbReference>
<dbReference type="SUPFAM" id="SSF81606">
    <property type="entry name" value="PP2C-like"/>
    <property type="match status" value="1"/>
</dbReference>
<evidence type="ECO:0000313" key="3">
    <source>
        <dbReference type="Proteomes" id="UP001524383"/>
    </source>
</evidence>
<dbReference type="PANTHER" id="PTHR47992">
    <property type="entry name" value="PROTEIN PHOSPHATASE"/>
    <property type="match status" value="1"/>
</dbReference>
<dbReference type="EMBL" id="VOTZ01000042">
    <property type="protein sequence ID" value="MCQ1539574.1"/>
    <property type="molecule type" value="Genomic_DNA"/>
</dbReference>
<reference evidence="2 3" key="1">
    <citation type="submission" date="2019-08" db="EMBL/GenBank/DDBJ databases">
        <authorList>
            <person name="Chen S.-C."/>
            <person name="Lai M.-C."/>
            <person name="You Y.-T."/>
        </authorList>
    </citation>
    <scope>NUCLEOTIDE SEQUENCE [LARGE SCALE GENOMIC DNA]</scope>
    <source>
        <strain evidence="2 3">P2F9704a</strain>
    </source>
</reference>
<feature type="domain" description="PPM-type phosphatase" evidence="1">
    <location>
        <begin position="31"/>
        <end position="264"/>
    </location>
</feature>
<dbReference type="InterPro" id="IPR015655">
    <property type="entry name" value="PP2C"/>
</dbReference>
<evidence type="ECO:0000313" key="2">
    <source>
        <dbReference type="EMBL" id="MCQ1539574.1"/>
    </source>
</evidence>
<accession>A0ABD4TN07</accession>
<dbReference type="InterPro" id="IPR001932">
    <property type="entry name" value="PPM-type_phosphatase-like_dom"/>
</dbReference>
<dbReference type="Pfam" id="PF13672">
    <property type="entry name" value="PP2C_2"/>
    <property type="match status" value="1"/>
</dbReference>
<comment type="caution">
    <text evidence="2">The sequence shown here is derived from an EMBL/GenBank/DDBJ whole genome shotgun (WGS) entry which is preliminary data.</text>
</comment>
<name>A0ABD4TN07_9EURY</name>
<dbReference type="PROSITE" id="PS51746">
    <property type="entry name" value="PPM_2"/>
    <property type="match status" value="1"/>
</dbReference>